<proteinExistence type="predicted"/>
<reference evidence="1" key="1">
    <citation type="journal article" date="2020" name="Nature">
        <title>Giant virus diversity and host interactions through global metagenomics.</title>
        <authorList>
            <person name="Schulz F."/>
            <person name="Roux S."/>
            <person name="Paez-Espino D."/>
            <person name="Jungbluth S."/>
            <person name="Walsh D.A."/>
            <person name="Denef V.J."/>
            <person name="McMahon K.D."/>
            <person name="Konstantinidis K.T."/>
            <person name="Eloe-Fadrosh E.A."/>
            <person name="Kyrpides N.C."/>
            <person name="Woyke T."/>
        </authorList>
    </citation>
    <scope>NUCLEOTIDE SEQUENCE</scope>
    <source>
        <strain evidence="1">GVMAG-M-3300023179-138</strain>
    </source>
</reference>
<dbReference type="AlphaFoldDB" id="A0A6C0E5F6"/>
<name>A0A6C0E5F6_9ZZZZ</name>
<dbReference type="EMBL" id="MN739744">
    <property type="protein sequence ID" value="QHT24386.1"/>
    <property type="molecule type" value="Genomic_DNA"/>
</dbReference>
<sequence>MDGTGVTRWNAEQSERICAYRFQIPEMPTDSLITGKYAKQTAPAIPAGIEGFTSGGELLGLGLALAALVLFLA</sequence>
<accession>A0A6C0E5F6</accession>
<evidence type="ECO:0000313" key="1">
    <source>
        <dbReference type="EMBL" id="QHT24386.1"/>
    </source>
</evidence>
<organism evidence="1">
    <name type="scientific">viral metagenome</name>
    <dbReference type="NCBI Taxonomy" id="1070528"/>
    <lineage>
        <taxon>unclassified sequences</taxon>
        <taxon>metagenomes</taxon>
        <taxon>organismal metagenomes</taxon>
    </lineage>
</organism>
<protein>
    <submittedName>
        <fullName evidence="1">Uncharacterized protein</fullName>
    </submittedName>
</protein>